<feature type="signal peptide" evidence="2">
    <location>
        <begin position="1"/>
        <end position="19"/>
    </location>
</feature>
<name>A0A9W7DN05_AMBMO</name>
<feature type="region of interest" description="Disordered" evidence="1">
    <location>
        <begin position="33"/>
        <end position="74"/>
    </location>
</feature>
<keyword evidence="2" id="KW-0732">Signal</keyword>
<keyword evidence="4" id="KW-1185">Reference proteome</keyword>
<dbReference type="EMBL" id="BSXU01004923">
    <property type="protein sequence ID" value="GMG48886.1"/>
    <property type="molecule type" value="Genomic_DNA"/>
</dbReference>
<accession>A0A9W7DN05</accession>
<comment type="caution">
    <text evidence="3">The sequence shown here is derived from an EMBL/GenBank/DDBJ whole genome shotgun (WGS) entry which is preliminary data.</text>
</comment>
<organism evidence="3 4">
    <name type="scientific">Ambrosiozyma monospora</name>
    <name type="common">Yeast</name>
    <name type="synonym">Endomycopsis monosporus</name>
    <dbReference type="NCBI Taxonomy" id="43982"/>
    <lineage>
        <taxon>Eukaryota</taxon>
        <taxon>Fungi</taxon>
        <taxon>Dikarya</taxon>
        <taxon>Ascomycota</taxon>
        <taxon>Saccharomycotina</taxon>
        <taxon>Pichiomycetes</taxon>
        <taxon>Pichiales</taxon>
        <taxon>Pichiaceae</taxon>
        <taxon>Ambrosiozyma</taxon>
    </lineage>
</organism>
<protein>
    <submittedName>
        <fullName evidence="3">Unnamed protein product</fullName>
    </submittedName>
</protein>
<gene>
    <name evidence="3" type="ORF">Amon01_000705400</name>
</gene>
<sequence>MLKRTIALSLGHTIAFAFGATTITVDASTTSSLTHSSSTSVVSSSSSSSTVSSTSTASPSSISSSSSSLSSSAESASSSVPVTSIASSSSESNSALIFPGDGGELSFYSENKDGKAYWTLKLPASYGYAKGLNYYSNTDHIFNFISDNFVFTIGGTTVPTSDYTVTFGTQFDLDYSGVIDGQDVVIKVLSEGETDATYPVA</sequence>
<evidence type="ECO:0000313" key="3">
    <source>
        <dbReference type="EMBL" id="GMG48886.1"/>
    </source>
</evidence>
<evidence type="ECO:0000313" key="4">
    <source>
        <dbReference type="Proteomes" id="UP001165063"/>
    </source>
</evidence>
<evidence type="ECO:0000256" key="2">
    <source>
        <dbReference type="SAM" id="SignalP"/>
    </source>
</evidence>
<dbReference type="AlphaFoldDB" id="A0A9W7DN05"/>
<feature type="chain" id="PRO_5040923999" evidence="2">
    <location>
        <begin position="20"/>
        <end position="201"/>
    </location>
</feature>
<proteinExistence type="predicted"/>
<dbReference type="Proteomes" id="UP001165063">
    <property type="component" value="Unassembled WGS sequence"/>
</dbReference>
<evidence type="ECO:0000256" key="1">
    <source>
        <dbReference type="SAM" id="MobiDB-lite"/>
    </source>
</evidence>
<reference evidence="3" key="1">
    <citation type="submission" date="2023-04" db="EMBL/GenBank/DDBJ databases">
        <title>Ambrosiozyma monospora NBRC 1965.</title>
        <authorList>
            <person name="Ichikawa N."/>
            <person name="Sato H."/>
            <person name="Tonouchi N."/>
        </authorList>
    </citation>
    <scope>NUCLEOTIDE SEQUENCE</scope>
    <source>
        <strain evidence="3">NBRC 1965</strain>
    </source>
</reference>